<dbReference type="AlphaFoldDB" id="A0AA44F772"/>
<name>A0AA44F772_AGRTU</name>
<dbReference type="EMBL" id="JAAMAY010000030">
    <property type="protein sequence ID" value="NTC30724.1"/>
    <property type="molecule type" value="Genomic_DNA"/>
</dbReference>
<proteinExistence type="predicted"/>
<accession>A0AA44F772</accession>
<gene>
    <name evidence="1" type="ORF">G6M46_21575</name>
</gene>
<organism evidence="1 2">
    <name type="scientific">Agrobacterium tumefaciens</name>
    <dbReference type="NCBI Taxonomy" id="358"/>
    <lineage>
        <taxon>Bacteria</taxon>
        <taxon>Pseudomonadati</taxon>
        <taxon>Pseudomonadota</taxon>
        <taxon>Alphaproteobacteria</taxon>
        <taxon>Hyphomicrobiales</taxon>
        <taxon>Rhizobiaceae</taxon>
        <taxon>Rhizobium/Agrobacterium group</taxon>
        <taxon>Agrobacterium</taxon>
        <taxon>Agrobacterium tumefaciens complex</taxon>
    </lineage>
</organism>
<protein>
    <submittedName>
        <fullName evidence="1">Uncharacterized protein</fullName>
    </submittedName>
</protein>
<reference evidence="1" key="1">
    <citation type="journal article" date="2020" name="Science">
        <title>Unexpected conservation and global transmission of agrobacterial virulence plasmids.</title>
        <authorList>
            <person name="Weisberg A.J."/>
            <person name="Davis E.W. 2nd"/>
            <person name="Tabima J."/>
            <person name="Belcher M.S."/>
            <person name="Miller M."/>
            <person name="Kuo C.H."/>
            <person name="Loper J.E."/>
            <person name="Grunwald N.J."/>
            <person name="Putnam M.L."/>
            <person name="Chang J.H."/>
        </authorList>
    </citation>
    <scope>NUCLEOTIDE SEQUENCE</scope>
    <source>
        <strain evidence="1">17-1853-1a</strain>
    </source>
</reference>
<sequence length="84" mass="9826">MIRYEVPIFLVQNEARDYVLARPSLSQSTAIDEWMKSKYLAWIEDHIGEPTDFVTNTERMYFDISFDDDAFADAFLKKMGGKVH</sequence>
<comment type="caution">
    <text evidence="1">The sequence shown here is derived from an EMBL/GenBank/DDBJ whole genome shotgun (WGS) entry which is preliminary data.</text>
</comment>
<evidence type="ECO:0000313" key="1">
    <source>
        <dbReference type="EMBL" id="NTC30724.1"/>
    </source>
</evidence>
<dbReference type="RefSeq" id="WP_174019213.1">
    <property type="nucleotide sequence ID" value="NZ_JAAMAW010000015.1"/>
</dbReference>
<dbReference type="Proteomes" id="UP000702952">
    <property type="component" value="Unassembled WGS sequence"/>
</dbReference>
<evidence type="ECO:0000313" key="2">
    <source>
        <dbReference type="Proteomes" id="UP000702952"/>
    </source>
</evidence>